<dbReference type="Gene3D" id="3.60.120.10">
    <property type="entry name" value="Anthranilate synthase"/>
    <property type="match status" value="1"/>
</dbReference>
<comment type="catalytic activity">
    <reaction evidence="1">
        <text>chorismate = isochorismate</text>
        <dbReference type="Rhea" id="RHEA:18985"/>
        <dbReference type="ChEBI" id="CHEBI:29748"/>
        <dbReference type="ChEBI" id="CHEBI:29780"/>
        <dbReference type="EC" id="5.4.4.2"/>
    </reaction>
</comment>
<feature type="domain" description="Chorismate-utilising enzyme C-terminal" evidence="6">
    <location>
        <begin position="220"/>
        <end position="473"/>
    </location>
</feature>
<proteinExistence type="inferred from homology"/>
<dbReference type="RefSeq" id="WP_148897687.1">
    <property type="nucleotide sequence ID" value="NZ_VNHY01000001.1"/>
</dbReference>
<dbReference type="InterPro" id="IPR015890">
    <property type="entry name" value="Chorismate_C"/>
</dbReference>
<dbReference type="NCBIfam" id="TIGR00543">
    <property type="entry name" value="isochor_syn"/>
    <property type="match status" value="1"/>
</dbReference>
<dbReference type="PANTHER" id="PTHR42839">
    <property type="entry name" value="ISOCHORISMATE SYNTHASE ENTC"/>
    <property type="match status" value="1"/>
</dbReference>
<dbReference type="Pfam" id="PF00425">
    <property type="entry name" value="Chorismate_bind"/>
    <property type="match status" value="1"/>
</dbReference>
<evidence type="ECO:0000256" key="4">
    <source>
        <dbReference type="ARBA" id="ARBA00023235"/>
    </source>
</evidence>
<dbReference type="EC" id="5.4.4.2" evidence="3"/>
<accession>A0A5D3YM36</accession>
<comment type="similarity">
    <text evidence="2">Belongs to the isochorismate synthase family.</text>
</comment>
<dbReference type="GO" id="GO:0008909">
    <property type="term" value="F:isochorismate synthase activity"/>
    <property type="evidence" value="ECO:0007669"/>
    <property type="project" value="UniProtKB-EC"/>
</dbReference>
<evidence type="ECO:0000313" key="8">
    <source>
        <dbReference type="Proteomes" id="UP000324595"/>
    </source>
</evidence>
<keyword evidence="4" id="KW-0413">Isomerase</keyword>
<protein>
    <recommendedName>
        <fullName evidence="3">isochorismate synthase</fullName>
        <ecNumber evidence="3">5.4.4.2</ecNumber>
    </recommendedName>
    <alternativeName>
        <fullName evidence="5">Isochorismate mutase</fullName>
    </alternativeName>
</protein>
<dbReference type="SUPFAM" id="SSF56322">
    <property type="entry name" value="ADC synthase"/>
    <property type="match status" value="1"/>
</dbReference>
<comment type="caution">
    <text evidence="7">The sequence shown here is derived from an EMBL/GenBank/DDBJ whole genome shotgun (WGS) entry which is preliminary data.</text>
</comment>
<dbReference type="AlphaFoldDB" id="A0A5D3YM36"/>
<evidence type="ECO:0000313" key="7">
    <source>
        <dbReference type="EMBL" id="TYP95004.1"/>
    </source>
</evidence>
<dbReference type="OrthoDB" id="9806579at2"/>
<dbReference type="PANTHER" id="PTHR42839:SF2">
    <property type="entry name" value="ISOCHORISMATE SYNTHASE ENTC"/>
    <property type="match status" value="1"/>
</dbReference>
<dbReference type="EMBL" id="VNHY01000001">
    <property type="protein sequence ID" value="TYP95004.1"/>
    <property type="molecule type" value="Genomic_DNA"/>
</dbReference>
<dbReference type="Proteomes" id="UP000324595">
    <property type="component" value="Unassembled WGS sequence"/>
</dbReference>
<evidence type="ECO:0000256" key="2">
    <source>
        <dbReference type="ARBA" id="ARBA00005297"/>
    </source>
</evidence>
<keyword evidence="8" id="KW-1185">Reference proteome</keyword>
<evidence type="ECO:0000259" key="6">
    <source>
        <dbReference type="Pfam" id="PF00425"/>
    </source>
</evidence>
<reference evidence="7 8" key="1">
    <citation type="submission" date="2019-07" db="EMBL/GenBank/DDBJ databases">
        <title>Genomic Encyclopedia of Archaeal and Bacterial Type Strains, Phase II (KMG-II): from individual species to whole genera.</title>
        <authorList>
            <person name="Goeker M."/>
        </authorList>
    </citation>
    <scope>NUCLEOTIDE SEQUENCE [LARGE SCALE GENOMIC DNA]</scope>
    <source>
        <strain evidence="7 8">DSM 21935</strain>
    </source>
</reference>
<evidence type="ECO:0000256" key="1">
    <source>
        <dbReference type="ARBA" id="ARBA00000799"/>
    </source>
</evidence>
<name>A0A5D3YM36_9BACT</name>
<gene>
    <name evidence="7" type="ORF">LX73_0298</name>
</gene>
<dbReference type="InterPro" id="IPR004561">
    <property type="entry name" value="IsoChor_synthase"/>
</dbReference>
<sequence>MSPQVSLSADQIIGDKQNNLLEDFLDELFSGTLPKFATFSFTVETIDPLAYLEINWQNDQFQYYWEHPADTFAIAAQGTVQTITGNGPERFQQIQTAVDTIENSIKEFSAVNHRYDGTIFLGGFSFFDVIANNNWKSFEPASFTIPKWAIIKDGKYSIVTLGVELSHWDDREQLYRYLLAQLKKIQNGDHIGTIDTKKTQISSSNLSELGTASLNNGEYHRWESSIREAKQLIADNEFDKIVLARQVSIPASKSIIPTELLNNFRKQYTNCYNFLVHQPENATFLGTTPERLGSISQQRLQTEALAGSMRRGQTATEDSLLEEHLAESSKNISEHNFVVKDIKERLRPLTRSINLNGRPEIKKLSNVQHLSTPIRAELKKDVHILDVIEQLHPTSAVGGYPWEKAAPYINKLETFDRGWYAGPVGWFNSSGTATFAVGIRSGLLTENNISFFAGCGIVADSNPKTEWEETNLKLKPMLSALPYD</sequence>
<organism evidence="7 8">
    <name type="scientific">Fodinibius salinus</name>
    <dbReference type="NCBI Taxonomy" id="860790"/>
    <lineage>
        <taxon>Bacteria</taxon>
        <taxon>Pseudomonadati</taxon>
        <taxon>Balneolota</taxon>
        <taxon>Balneolia</taxon>
        <taxon>Balneolales</taxon>
        <taxon>Balneolaceae</taxon>
        <taxon>Fodinibius</taxon>
    </lineage>
</organism>
<evidence type="ECO:0000256" key="5">
    <source>
        <dbReference type="ARBA" id="ARBA00041564"/>
    </source>
</evidence>
<dbReference type="InterPro" id="IPR005801">
    <property type="entry name" value="ADC_synthase"/>
</dbReference>
<evidence type="ECO:0000256" key="3">
    <source>
        <dbReference type="ARBA" id="ARBA00012824"/>
    </source>
</evidence>